<proteinExistence type="predicted"/>
<keyword evidence="3" id="KW-1185">Reference proteome</keyword>
<accession>A0A919ACP5</accession>
<protein>
    <recommendedName>
        <fullName evidence="1">HNH nuclease domain-containing protein</fullName>
    </recommendedName>
</protein>
<dbReference type="SMART" id="SM00507">
    <property type="entry name" value="HNHc"/>
    <property type="match status" value="1"/>
</dbReference>
<feature type="domain" description="HNH nuclease" evidence="1">
    <location>
        <begin position="15"/>
        <end position="65"/>
    </location>
</feature>
<name>A0A919ACP5_9ACTN</name>
<gene>
    <name evidence="2" type="ORF">GCM10018772_22900</name>
</gene>
<dbReference type="EMBL" id="BNBI01000004">
    <property type="protein sequence ID" value="GHE97939.1"/>
    <property type="molecule type" value="Genomic_DNA"/>
</dbReference>
<dbReference type="GO" id="GO:0004519">
    <property type="term" value="F:endonuclease activity"/>
    <property type="evidence" value="ECO:0007669"/>
    <property type="project" value="InterPro"/>
</dbReference>
<organism evidence="2 3">
    <name type="scientific">Streptomyces fumanus</name>
    <dbReference type="NCBI Taxonomy" id="67302"/>
    <lineage>
        <taxon>Bacteria</taxon>
        <taxon>Bacillati</taxon>
        <taxon>Actinomycetota</taxon>
        <taxon>Actinomycetes</taxon>
        <taxon>Kitasatosporales</taxon>
        <taxon>Streptomycetaceae</taxon>
        <taxon>Streptomyces</taxon>
    </lineage>
</organism>
<evidence type="ECO:0000313" key="2">
    <source>
        <dbReference type="EMBL" id="GHE97939.1"/>
    </source>
</evidence>
<reference evidence="2" key="1">
    <citation type="journal article" date="2014" name="Int. J. Syst. Evol. Microbiol.">
        <title>Complete genome sequence of Corynebacterium casei LMG S-19264T (=DSM 44701T), isolated from a smear-ripened cheese.</title>
        <authorList>
            <consortium name="US DOE Joint Genome Institute (JGI-PGF)"/>
            <person name="Walter F."/>
            <person name="Albersmeier A."/>
            <person name="Kalinowski J."/>
            <person name="Ruckert C."/>
        </authorList>
    </citation>
    <scope>NUCLEOTIDE SEQUENCE</scope>
    <source>
        <strain evidence="2">JCM 4477</strain>
    </source>
</reference>
<evidence type="ECO:0000259" key="1">
    <source>
        <dbReference type="SMART" id="SM00507"/>
    </source>
</evidence>
<sequence>MEAIRRGDRGKQKAWVWLMVLTAQRGLCVYCGRSPSTTLDHERPIAGAGHDIWWNFVPACKPCNLRKSKHESAAHWAADMDICHRYPELTRSKWRMSPRVFAGITRRVERVQREIADADRREWFELHYGEEKWGNKTDLFKILDRCKAELKRYPHYPWRTPKVRELEGYCTRLICCGHFHPQARLLPAFLEREEVRAFQRAVFNERAHEGEVLGRLIREYLADRGRALDDEA</sequence>
<evidence type="ECO:0000313" key="3">
    <source>
        <dbReference type="Proteomes" id="UP000630718"/>
    </source>
</evidence>
<dbReference type="CDD" id="cd00085">
    <property type="entry name" value="HNHc"/>
    <property type="match status" value="1"/>
</dbReference>
<dbReference type="Gene3D" id="1.10.30.50">
    <property type="match status" value="1"/>
</dbReference>
<dbReference type="GO" id="GO:0003676">
    <property type="term" value="F:nucleic acid binding"/>
    <property type="evidence" value="ECO:0007669"/>
    <property type="project" value="InterPro"/>
</dbReference>
<dbReference type="InterPro" id="IPR003615">
    <property type="entry name" value="HNH_nuc"/>
</dbReference>
<dbReference type="InterPro" id="IPR002711">
    <property type="entry name" value="HNH"/>
</dbReference>
<dbReference type="Pfam" id="PF01844">
    <property type="entry name" value="HNH"/>
    <property type="match status" value="1"/>
</dbReference>
<dbReference type="Proteomes" id="UP000630718">
    <property type="component" value="Unassembled WGS sequence"/>
</dbReference>
<reference evidence="2" key="2">
    <citation type="submission" date="2020-09" db="EMBL/GenBank/DDBJ databases">
        <authorList>
            <person name="Sun Q."/>
            <person name="Ohkuma M."/>
        </authorList>
    </citation>
    <scope>NUCLEOTIDE SEQUENCE</scope>
    <source>
        <strain evidence="2">JCM 4477</strain>
    </source>
</reference>
<comment type="caution">
    <text evidence="2">The sequence shown here is derived from an EMBL/GenBank/DDBJ whole genome shotgun (WGS) entry which is preliminary data.</text>
</comment>
<dbReference type="GO" id="GO:0008270">
    <property type="term" value="F:zinc ion binding"/>
    <property type="evidence" value="ECO:0007669"/>
    <property type="project" value="InterPro"/>
</dbReference>
<dbReference type="AlphaFoldDB" id="A0A919ACP5"/>